<evidence type="ECO:0000256" key="9">
    <source>
        <dbReference type="ARBA" id="ARBA00023128"/>
    </source>
</evidence>
<dbReference type="GeneID" id="26128621"/>
<dbReference type="GO" id="GO:0045259">
    <property type="term" value="C:proton-transporting ATP synthase complex"/>
    <property type="evidence" value="ECO:0007669"/>
    <property type="project" value="UniProtKB-KW"/>
</dbReference>
<evidence type="ECO:0000256" key="6">
    <source>
        <dbReference type="ARBA" id="ARBA00022781"/>
    </source>
</evidence>
<dbReference type="GO" id="GO:0015986">
    <property type="term" value="P:proton motive force-driven ATP synthesis"/>
    <property type="evidence" value="ECO:0007669"/>
    <property type="project" value="InterPro"/>
</dbReference>
<proteinExistence type="inferred from homology"/>
<keyword evidence="5 12" id="KW-0812">Transmembrane</keyword>
<feature type="transmembrane region" description="Helical" evidence="13">
    <location>
        <begin position="6"/>
        <end position="23"/>
    </location>
</feature>
<keyword evidence="4 12" id="KW-0138">CF(0)</keyword>
<keyword evidence="3 12" id="KW-0813">Transport</keyword>
<dbReference type="GO" id="GO:0031966">
    <property type="term" value="C:mitochondrial membrane"/>
    <property type="evidence" value="ECO:0007669"/>
    <property type="project" value="UniProtKB-SubCell"/>
</dbReference>
<accession>A0A0N7AX97</accession>
<keyword evidence="6 12" id="KW-0375">Hydrogen ion transport</keyword>
<evidence type="ECO:0000256" key="13">
    <source>
        <dbReference type="SAM" id="Phobius"/>
    </source>
</evidence>
<dbReference type="InterPro" id="IPR001421">
    <property type="entry name" value="ATP8_metazoa"/>
</dbReference>
<dbReference type="GO" id="GO:0015078">
    <property type="term" value="F:proton transmembrane transporter activity"/>
    <property type="evidence" value="ECO:0007669"/>
    <property type="project" value="InterPro"/>
</dbReference>
<evidence type="ECO:0000256" key="12">
    <source>
        <dbReference type="RuleBase" id="RU003661"/>
    </source>
</evidence>
<evidence type="ECO:0000256" key="7">
    <source>
        <dbReference type="ARBA" id="ARBA00022989"/>
    </source>
</evidence>
<keyword evidence="10 13" id="KW-0472">Membrane</keyword>
<protein>
    <recommendedName>
        <fullName evidence="12">ATP synthase complex subunit 8</fullName>
    </recommendedName>
</protein>
<evidence type="ECO:0000256" key="5">
    <source>
        <dbReference type="ARBA" id="ARBA00022692"/>
    </source>
</evidence>
<keyword evidence="7 13" id="KW-1133">Transmembrane helix</keyword>
<evidence type="ECO:0000256" key="11">
    <source>
        <dbReference type="ARBA" id="ARBA00023310"/>
    </source>
</evidence>
<reference evidence="14" key="1">
    <citation type="submission" date="2014-10" db="EMBL/GenBank/DDBJ databases">
        <title>Introduction of universal fish and amphibian primers for long-range PCR amplification and whole mitochondrial genome assembly using next-generation sequencing techniques.</title>
        <authorList>
            <person name="Renshaw M.A."/>
            <person name="Olds B.P."/>
            <person name="Li Y."/>
            <person name="Pfrender M.E."/>
            <person name="Lodge D.M."/>
        </authorList>
    </citation>
    <scope>NUCLEOTIDE SEQUENCE</scope>
</reference>
<comment type="similarity">
    <text evidence="2 12">Belongs to the ATPase protein 8 family.</text>
</comment>
<gene>
    <name evidence="14" type="primary">ATP8</name>
</gene>
<keyword evidence="9 12" id="KW-0496">Mitochondrion</keyword>
<dbReference type="AlphaFoldDB" id="A0A0N7AX97"/>
<organism evidence="14">
    <name type="scientific">Notophthalmus perstriatus</name>
    <name type="common">striped newt</name>
    <dbReference type="NCBI Taxonomy" id="168684"/>
    <lineage>
        <taxon>Eukaryota</taxon>
        <taxon>Metazoa</taxon>
        <taxon>Chordata</taxon>
        <taxon>Craniata</taxon>
        <taxon>Vertebrata</taxon>
        <taxon>Euteleostomi</taxon>
        <taxon>Amphibia</taxon>
        <taxon>Batrachia</taxon>
        <taxon>Caudata</taxon>
        <taxon>Salamandroidea</taxon>
        <taxon>Salamandridae</taxon>
        <taxon>Pleurodelinae</taxon>
        <taxon>Notophthalmus</taxon>
    </lineage>
</organism>
<geneLocation type="mitochondrion" evidence="14"/>
<evidence type="ECO:0000256" key="4">
    <source>
        <dbReference type="ARBA" id="ARBA00022547"/>
    </source>
</evidence>
<evidence type="ECO:0000256" key="8">
    <source>
        <dbReference type="ARBA" id="ARBA00023065"/>
    </source>
</evidence>
<evidence type="ECO:0000256" key="10">
    <source>
        <dbReference type="ARBA" id="ARBA00023136"/>
    </source>
</evidence>
<dbReference type="CTD" id="4509"/>
<comment type="subcellular location">
    <subcellularLocation>
        <location evidence="1 12">Mitochondrion membrane</location>
        <topology evidence="1 12">Single-pass membrane protein</topology>
    </subcellularLocation>
</comment>
<evidence type="ECO:0000256" key="1">
    <source>
        <dbReference type="ARBA" id="ARBA00004304"/>
    </source>
</evidence>
<dbReference type="PANTHER" id="PTHR39937:SF1">
    <property type="entry name" value="ATP SYNTHASE PROTEIN 8"/>
    <property type="match status" value="1"/>
</dbReference>
<dbReference type="RefSeq" id="YP_009177999.1">
    <property type="nucleotide sequence ID" value="NC_028278.1"/>
</dbReference>
<keyword evidence="11" id="KW-0066">ATP synthesis</keyword>
<evidence type="ECO:0000256" key="2">
    <source>
        <dbReference type="ARBA" id="ARBA00008892"/>
    </source>
</evidence>
<dbReference type="PANTHER" id="PTHR39937">
    <property type="entry name" value="ATP SYNTHASE PROTEIN 8"/>
    <property type="match status" value="1"/>
</dbReference>
<dbReference type="Pfam" id="PF00895">
    <property type="entry name" value="ATP-synt_8"/>
    <property type="match status" value="1"/>
</dbReference>
<dbReference type="InterPro" id="IPR050635">
    <property type="entry name" value="ATPase_protein_8"/>
</dbReference>
<keyword evidence="8 12" id="KW-0406">Ion transport</keyword>
<dbReference type="EMBL" id="KP013091">
    <property type="protein sequence ID" value="AJW75290.1"/>
    <property type="molecule type" value="Genomic_DNA"/>
</dbReference>
<name>A0A0N7AX97_9SALA</name>
<evidence type="ECO:0000313" key="14">
    <source>
        <dbReference type="EMBL" id="AJW75290.1"/>
    </source>
</evidence>
<sequence length="55" mass="6560">MPQLNPGPWFAIFLMSWTIYLIIMTAKINNFKHQNDPTLQTTKKAKTQPWNWPWA</sequence>
<evidence type="ECO:0000256" key="3">
    <source>
        <dbReference type="ARBA" id="ARBA00022448"/>
    </source>
</evidence>